<feature type="compositionally biased region" description="Acidic residues" evidence="1">
    <location>
        <begin position="150"/>
        <end position="160"/>
    </location>
</feature>
<dbReference type="InterPro" id="IPR001810">
    <property type="entry name" value="F-box_dom"/>
</dbReference>
<dbReference type="CDD" id="cd09917">
    <property type="entry name" value="F-box_SF"/>
    <property type="match status" value="1"/>
</dbReference>
<feature type="region of interest" description="Disordered" evidence="1">
    <location>
        <begin position="102"/>
        <end position="161"/>
    </location>
</feature>
<dbReference type="Gene3D" id="1.20.1280.50">
    <property type="match status" value="1"/>
</dbReference>
<evidence type="ECO:0000256" key="1">
    <source>
        <dbReference type="SAM" id="MobiDB-lite"/>
    </source>
</evidence>
<dbReference type="SUPFAM" id="SSF81383">
    <property type="entry name" value="F-box domain"/>
    <property type="match status" value="1"/>
</dbReference>
<dbReference type="EMBL" id="JANBPU010000016">
    <property type="protein sequence ID" value="KAJ1920211.1"/>
    <property type="molecule type" value="Genomic_DNA"/>
</dbReference>
<accession>A0A9W8A5U8</accession>
<dbReference type="Gene3D" id="2.130.10.10">
    <property type="entry name" value="YVTN repeat-like/Quinoprotein amine dehydrogenase"/>
    <property type="match status" value="1"/>
</dbReference>
<gene>
    <name evidence="3" type="ORF">H4219_001444</name>
</gene>
<dbReference type="InterPro" id="IPR015943">
    <property type="entry name" value="WD40/YVTN_repeat-like_dom_sf"/>
</dbReference>
<keyword evidence="4" id="KW-1185">Reference proteome</keyword>
<evidence type="ECO:0000313" key="3">
    <source>
        <dbReference type="EMBL" id="KAJ1920211.1"/>
    </source>
</evidence>
<feature type="compositionally biased region" description="Polar residues" evidence="1">
    <location>
        <begin position="236"/>
        <end position="249"/>
    </location>
</feature>
<protein>
    <recommendedName>
        <fullName evidence="2">F-box domain-containing protein</fullName>
    </recommendedName>
</protein>
<sequence length="872" mass="98959">MQDIVQSTSPPMDQMNSEISRPKTTNLRPDYLSELPTDLQLMVLDYLSDKDLFQARFVSKKWEKIIISAPAVLPRLTAILHFDSDPLLPADFSLSCTQDPTLHENTTKDRDEKTNTNAEAVVDKENENTNTTDSNQNLDEKNSSNKASEIEIDSDDEPISELDNIEKEEMLKYLDLSKERWLHDNDIIEALYKKVKNREKRWATGHPLNRVFLPPPTLINTSNDVESGAASSSSATQKQQQLPENPTNASCGSVKAIKIKHSTMIVTYTKGTTMAVWDLTPNRRKKFKEVLRLIKAHGKANSDGERNKLSQEEKELLLNYINNTKPDKPTVKLIKARYAPRLFDFLPETKILAVASREADIEVFNLKTGKCSGRYHEDFGRITGISVWGNWVLVASGSKVSVWNHLTGEKASSGIQTWHRSDITSLFMLDNEDHLLCIDTTGAAGITSRSAKDPHLNPLLASPLYPLFLNGTDGSPYTMRLLHSIHLFVWGKFGIGHYELSEPNKPIPFYNLFKDPKEEMNNFEQEKERICVIYDSFNGFNANLPNGIHGLQQFLNRVVDNANLAGLADPEAGEANPNPQNIIFEELDNLSRHTSSSEFSITQLYKKRDKKSSYTLIEMMAQEVLFAGTILVADFRHVITHESNNIVNIYDITQETESMKKQPLYTWPLSVSDLVTTFRDHNNQNAMMDFIYHLSRQPMSEASLIESALANALGNQGRINQQMPLLQMPLQNNNIFNQVDNNDYSIAPLFIAHKLRLQESQKRQECKWARKIIDYDENIEPLSPESIYQNLQDICLDKYRDLKLNIGLSTTNDHGSDADSSSDLEDDPRKYRSKMLQIMNILRDLDPTASAIEDGRLVVGFFNGYVGVYNFV</sequence>
<reference evidence="3" key="1">
    <citation type="submission" date="2022-07" db="EMBL/GenBank/DDBJ databases">
        <title>Phylogenomic reconstructions and comparative analyses of Kickxellomycotina fungi.</title>
        <authorList>
            <person name="Reynolds N.K."/>
            <person name="Stajich J.E."/>
            <person name="Barry K."/>
            <person name="Grigoriev I.V."/>
            <person name="Crous P."/>
            <person name="Smith M.E."/>
        </authorList>
    </citation>
    <scope>NUCLEOTIDE SEQUENCE</scope>
    <source>
        <strain evidence="3">NBRC 100468</strain>
    </source>
</reference>
<feature type="region of interest" description="Disordered" evidence="1">
    <location>
        <begin position="1"/>
        <end position="27"/>
    </location>
</feature>
<evidence type="ECO:0000313" key="4">
    <source>
        <dbReference type="Proteomes" id="UP001150538"/>
    </source>
</evidence>
<comment type="caution">
    <text evidence="3">The sequence shown here is derived from an EMBL/GenBank/DDBJ whole genome shotgun (WGS) entry which is preliminary data.</text>
</comment>
<feature type="domain" description="F-box" evidence="2">
    <location>
        <begin position="29"/>
        <end position="76"/>
    </location>
</feature>
<dbReference type="AlphaFoldDB" id="A0A9W8A5U8"/>
<dbReference type="SMART" id="SM00256">
    <property type="entry name" value="FBOX"/>
    <property type="match status" value="1"/>
</dbReference>
<feature type="region of interest" description="Disordered" evidence="1">
    <location>
        <begin position="219"/>
        <end position="249"/>
    </location>
</feature>
<dbReference type="SUPFAM" id="SSF50978">
    <property type="entry name" value="WD40 repeat-like"/>
    <property type="match status" value="1"/>
</dbReference>
<proteinExistence type="predicted"/>
<dbReference type="InterPro" id="IPR036047">
    <property type="entry name" value="F-box-like_dom_sf"/>
</dbReference>
<dbReference type="PROSITE" id="PS50181">
    <property type="entry name" value="FBOX"/>
    <property type="match status" value="1"/>
</dbReference>
<feature type="compositionally biased region" description="Basic and acidic residues" evidence="1">
    <location>
        <begin position="102"/>
        <end position="114"/>
    </location>
</feature>
<name>A0A9W8A5U8_9FUNG</name>
<dbReference type="Pfam" id="PF00646">
    <property type="entry name" value="F-box"/>
    <property type="match status" value="1"/>
</dbReference>
<evidence type="ECO:0000259" key="2">
    <source>
        <dbReference type="PROSITE" id="PS50181"/>
    </source>
</evidence>
<dbReference type="OrthoDB" id="5543560at2759"/>
<dbReference type="InterPro" id="IPR036322">
    <property type="entry name" value="WD40_repeat_dom_sf"/>
</dbReference>
<dbReference type="Proteomes" id="UP001150538">
    <property type="component" value="Unassembled WGS sequence"/>
</dbReference>
<feature type="compositionally biased region" description="Polar residues" evidence="1">
    <location>
        <begin position="128"/>
        <end position="137"/>
    </location>
</feature>
<organism evidence="3 4">
    <name type="scientific">Mycoemilia scoparia</name>
    <dbReference type="NCBI Taxonomy" id="417184"/>
    <lineage>
        <taxon>Eukaryota</taxon>
        <taxon>Fungi</taxon>
        <taxon>Fungi incertae sedis</taxon>
        <taxon>Zoopagomycota</taxon>
        <taxon>Kickxellomycotina</taxon>
        <taxon>Kickxellomycetes</taxon>
        <taxon>Kickxellales</taxon>
        <taxon>Kickxellaceae</taxon>
        <taxon>Mycoemilia</taxon>
    </lineage>
</organism>